<evidence type="ECO:0000313" key="2">
    <source>
        <dbReference type="EMBL" id="SEA86622.1"/>
    </source>
</evidence>
<gene>
    <name evidence="2" type="ORF">SAMN05444370_11511</name>
</gene>
<keyword evidence="1" id="KW-0812">Transmembrane</keyword>
<organism evidence="2 3">
    <name type="scientific">Rubrimonas cliftonensis</name>
    <dbReference type="NCBI Taxonomy" id="89524"/>
    <lineage>
        <taxon>Bacteria</taxon>
        <taxon>Pseudomonadati</taxon>
        <taxon>Pseudomonadota</taxon>
        <taxon>Alphaproteobacteria</taxon>
        <taxon>Rhodobacterales</taxon>
        <taxon>Paracoccaceae</taxon>
        <taxon>Rubrimonas</taxon>
    </lineage>
</organism>
<dbReference type="EMBL" id="FNQM01000015">
    <property type="protein sequence ID" value="SEA86622.1"/>
    <property type="molecule type" value="Genomic_DNA"/>
</dbReference>
<keyword evidence="1" id="KW-1133">Transmembrane helix</keyword>
<keyword evidence="1" id="KW-0472">Membrane</keyword>
<evidence type="ECO:0000256" key="1">
    <source>
        <dbReference type="SAM" id="Phobius"/>
    </source>
</evidence>
<evidence type="ECO:0000313" key="3">
    <source>
        <dbReference type="Proteomes" id="UP000198703"/>
    </source>
</evidence>
<dbReference type="AlphaFoldDB" id="A0A1H4EQR5"/>
<name>A0A1H4EQR5_9RHOB</name>
<accession>A0A1H4EQR5</accession>
<dbReference type="Proteomes" id="UP000198703">
    <property type="component" value="Unassembled WGS sequence"/>
</dbReference>
<keyword evidence="3" id="KW-1185">Reference proteome</keyword>
<feature type="transmembrane region" description="Helical" evidence="1">
    <location>
        <begin position="32"/>
        <end position="54"/>
    </location>
</feature>
<protein>
    <submittedName>
        <fullName evidence="2">Uncharacterized protein</fullName>
    </submittedName>
</protein>
<dbReference type="RefSeq" id="WP_093255384.1">
    <property type="nucleotide sequence ID" value="NZ_FNQM01000015.1"/>
</dbReference>
<dbReference type="STRING" id="89524.SAMN05444370_11511"/>
<sequence length="110" mass="11933">MLDTACPFDRSYWGRIDAAITAWRRMALGRQVVVGVIMGFIVGALAPALLFTVIDLVEALVRWSVAPLARLEATWSMARMGELGRLSAVLTPALALLCRFMEPAPDADGT</sequence>
<proteinExistence type="predicted"/>
<reference evidence="2 3" key="1">
    <citation type="submission" date="2016-10" db="EMBL/GenBank/DDBJ databases">
        <authorList>
            <person name="de Groot N.N."/>
        </authorList>
    </citation>
    <scope>NUCLEOTIDE SEQUENCE [LARGE SCALE GENOMIC DNA]</scope>
    <source>
        <strain evidence="2 3">DSM 15345</strain>
    </source>
</reference>